<protein>
    <submittedName>
        <fullName evidence="4">Pilus assembly protein</fullName>
    </submittedName>
</protein>
<name>A0A3R6JEH0_9FIRM</name>
<evidence type="ECO:0000256" key="1">
    <source>
        <dbReference type="SAM" id="Phobius"/>
    </source>
</evidence>
<organism evidence="4 5">
    <name type="scientific">Roseburia intestinalis</name>
    <dbReference type="NCBI Taxonomy" id="166486"/>
    <lineage>
        <taxon>Bacteria</taxon>
        <taxon>Bacillati</taxon>
        <taxon>Bacillota</taxon>
        <taxon>Clostridia</taxon>
        <taxon>Lachnospirales</taxon>
        <taxon>Lachnospiraceae</taxon>
        <taxon>Roseburia</taxon>
    </lineage>
</organism>
<keyword evidence="1" id="KW-1133">Transmembrane helix</keyword>
<evidence type="ECO:0000313" key="4">
    <source>
        <dbReference type="EMBL" id="RHN06340.1"/>
    </source>
</evidence>
<evidence type="ECO:0000259" key="2">
    <source>
        <dbReference type="Pfam" id="PF07811"/>
    </source>
</evidence>
<feature type="domain" description="TadE-like" evidence="2">
    <location>
        <begin position="48"/>
        <end position="90"/>
    </location>
</feature>
<accession>A0A3R6JEH0</accession>
<dbReference type="EMBL" id="WNAJ01000007">
    <property type="protein sequence ID" value="MTR84960.1"/>
    <property type="molecule type" value="Genomic_DNA"/>
</dbReference>
<feature type="transmembrane region" description="Helical" evidence="1">
    <location>
        <begin position="54"/>
        <end position="72"/>
    </location>
</feature>
<gene>
    <name evidence="4" type="ORF">DWZ31_13020</name>
    <name evidence="3" type="ORF">GMD50_07775</name>
</gene>
<evidence type="ECO:0000313" key="3">
    <source>
        <dbReference type="EMBL" id="MTR84960.1"/>
    </source>
</evidence>
<evidence type="ECO:0000313" key="5">
    <source>
        <dbReference type="Proteomes" id="UP000283586"/>
    </source>
</evidence>
<keyword evidence="1" id="KW-0812">Transmembrane</keyword>
<dbReference type="InterPro" id="IPR012495">
    <property type="entry name" value="TadE-like_dom"/>
</dbReference>
<comment type="caution">
    <text evidence="4">The sequence shown here is derived from an EMBL/GenBank/DDBJ whole genome shotgun (WGS) entry which is preliminary data.</text>
</comment>
<dbReference type="Proteomes" id="UP000478483">
    <property type="component" value="Unassembled WGS sequence"/>
</dbReference>
<dbReference type="EMBL" id="QRQN01000016">
    <property type="protein sequence ID" value="RHN06340.1"/>
    <property type="molecule type" value="Genomic_DNA"/>
</dbReference>
<proteinExistence type="predicted"/>
<reference evidence="4 5" key="1">
    <citation type="submission" date="2018-08" db="EMBL/GenBank/DDBJ databases">
        <title>A genome reference for cultivated species of the human gut microbiota.</title>
        <authorList>
            <person name="Zou Y."/>
            <person name="Xue W."/>
            <person name="Luo G."/>
        </authorList>
    </citation>
    <scope>NUCLEOTIDE SEQUENCE [LARGE SCALE GENOMIC DNA]</scope>
    <source>
        <strain evidence="4 5">AF31-21AC</strain>
    </source>
</reference>
<evidence type="ECO:0000313" key="6">
    <source>
        <dbReference type="Proteomes" id="UP000478483"/>
    </source>
</evidence>
<dbReference type="Pfam" id="PF07811">
    <property type="entry name" value="TadE"/>
    <property type="match status" value="1"/>
</dbReference>
<dbReference type="RefSeq" id="WP_015521843.1">
    <property type="nucleotide sequence ID" value="NZ_CP097279.1"/>
</dbReference>
<dbReference type="Proteomes" id="UP000283586">
    <property type="component" value="Unassembled WGS sequence"/>
</dbReference>
<sequence length="292" mass="33723">MAVFLTEKEKKKYKIYKKGSLPESNNILSHQAEACRRQETPPCLWLEGSFTLEAAVILPVMALFFVMILMFFRVMQVQMDVQKALDDTGRKLAVMAAQEGEDHEKIVGMAAANVLFKKNIKKSDNINHYVVNKVAGINLLKSKFTEDKIYLVASYGVKMPVWLPGKPYLKIRQHVICRKWTGWVEDNGNMEIWVYVAEKGSVYHTSRECTYLKLSISAVNYTDIKNKRNKYGEKYRECEVCAEKIKEKNTVFITDQGNRFHYDLNCGGIKRTIYMIRLSEVGNRKKCSRCET</sequence>
<reference evidence="3 6" key="2">
    <citation type="journal article" date="2019" name="Nat. Med.">
        <title>A library of human gut bacterial isolates paired with longitudinal multiomics data enables mechanistic microbiome research.</title>
        <authorList>
            <person name="Poyet M."/>
            <person name="Groussin M."/>
            <person name="Gibbons S.M."/>
            <person name="Avila-Pacheco J."/>
            <person name="Jiang X."/>
            <person name="Kearney S.M."/>
            <person name="Perrotta A.R."/>
            <person name="Berdy B."/>
            <person name="Zhao S."/>
            <person name="Lieberman T.D."/>
            <person name="Swanson P.K."/>
            <person name="Smith M."/>
            <person name="Roesemann S."/>
            <person name="Alexander J.E."/>
            <person name="Rich S.A."/>
            <person name="Livny J."/>
            <person name="Vlamakis H."/>
            <person name="Clish C."/>
            <person name="Bullock K."/>
            <person name="Deik A."/>
            <person name="Scott J."/>
            <person name="Pierce K.A."/>
            <person name="Xavier R.J."/>
            <person name="Alm E.J."/>
        </authorList>
    </citation>
    <scope>NUCLEOTIDE SEQUENCE [LARGE SCALE GENOMIC DNA]</scope>
    <source>
        <strain evidence="3 6">BIOML-A1</strain>
    </source>
</reference>
<keyword evidence="1" id="KW-0472">Membrane</keyword>
<dbReference type="AlphaFoldDB" id="A0A3R6JEH0"/>